<keyword evidence="2" id="KW-1185">Reference proteome</keyword>
<organism evidence="1 2">
    <name type="scientific">Streptomyces cylindrosporus</name>
    <dbReference type="NCBI Taxonomy" id="2927583"/>
    <lineage>
        <taxon>Bacteria</taxon>
        <taxon>Bacillati</taxon>
        <taxon>Actinomycetota</taxon>
        <taxon>Actinomycetes</taxon>
        <taxon>Kitasatosporales</taxon>
        <taxon>Streptomycetaceae</taxon>
        <taxon>Streptomyces</taxon>
    </lineage>
</organism>
<accession>A0ABS9YJS0</accession>
<evidence type="ECO:0000313" key="1">
    <source>
        <dbReference type="EMBL" id="MCI3277492.1"/>
    </source>
</evidence>
<dbReference type="Proteomes" id="UP001165269">
    <property type="component" value="Unassembled WGS sequence"/>
</dbReference>
<reference evidence="1" key="1">
    <citation type="submission" date="2022-03" db="EMBL/GenBank/DDBJ databases">
        <title>Streptomyces 7R015 and 7R016 isolated from Barleria lupulina in Thailand.</title>
        <authorList>
            <person name="Kanchanasin P."/>
            <person name="Phongsopitanun W."/>
            <person name="Tanasupawat S."/>
        </authorList>
    </citation>
    <scope>NUCLEOTIDE SEQUENCE</scope>
    <source>
        <strain evidence="1">7R015</strain>
    </source>
</reference>
<protein>
    <submittedName>
        <fullName evidence="1">DUF6085 family protein</fullName>
    </submittedName>
</protein>
<dbReference type="InterPro" id="IPR045731">
    <property type="entry name" value="DUF6085"/>
</dbReference>
<gene>
    <name evidence="1" type="ORF">MQP27_41130</name>
</gene>
<dbReference type="EMBL" id="JALDAY010000015">
    <property type="protein sequence ID" value="MCI3277492.1"/>
    <property type="molecule type" value="Genomic_DNA"/>
</dbReference>
<comment type="caution">
    <text evidence="1">The sequence shown here is derived from an EMBL/GenBank/DDBJ whole genome shotgun (WGS) entry which is preliminary data.</text>
</comment>
<evidence type="ECO:0000313" key="2">
    <source>
        <dbReference type="Proteomes" id="UP001165269"/>
    </source>
</evidence>
<sequence>MPDNLRVPGYCPMGCGRTLECRGTDGAILCQATNCPRPYAVRDLLADRETEHVVQFDTAGFTIRHPLRERLDDELMRCGLHSHCSHMSGPLDPPGRYRAVLSDDGHWIFHLLEVRRSTHDGV</sequence>
<proteinExistence type="predicted"/>
<dbReference type="RefSeq" id="WP_242775255.1">
    <property type="nucleotide sequence ID" value="NZ_JALDAY010000015.1"/>
</dbReference>
<name>A0ABS9YJS0_9ACTN</name>
<dbReference type="Pfam" id="PF19563">
    <property type="entry name" value="DUF6085"/>
    <property type="match status" value="1"/>
</dbReference>